<sequence length="820" mass="84858">MALPAALGMFQSAAQQSMTARAIQRVPVDWQVEQQPGAQLKGPLPGVSRQVDFASVAGLQSQANGQTLTTGGARALGIPADYAATFPGQLRLLAGTPTGPLLAQQTAANLHAVPGTVVTVHRPPLPDAQVTITGVVELPTADSLFQKVGAPAGAQPSAPPDNVLLLPAADWHRLFDALPADQVRTQFHLRIDHRLPADPAAAYTRVAGAARNLEVGLAGAGLVGDNLGAALDAARQDARYAELLFLFLGTPGIVLAVLVTALVARSGQVRRAAEQALLRARGATRTTFVRLALAETLLIAVIGAPVGLALAAVTGLTVYSSARLTGPALAATALTLLVSCAVVLLPALRPVAAARRRETPAWSRYGLDLWLIAGSLLVFWITSKTGYQLVLVPEGVPQLSVDYWAFAAPALLWAGASLLILRLARLLLGPGRPLVARLVRPLAAGLSPAVAATLARQRGALGRTATMAALAVAFAVSTSVFDATYQQQAQVDAQLTNGGDVTIGQTTATEKQLAAVPGIAAAEPLRHGFAYVGADLQDLYGVRPSTIVGATRLQDGYFSGGTAQEIIGRLASSPDALLVSQETVTDFQLRLGDQVRLRTTDGKTVAFHYAGVVTEFPTAPRDSFLVANASYLAAQAAPGDTTYLISTDGTAPHVVADRLLARFGPSAKVSDVESVRRVIGSSLTSVDLDGLTAIELAYALGLAVAATGLLLVLGFTERRRTYALTQVLGASARQLASFIWAEVALVGVLAIAAGAGAGWALARMLVLVLSGVFDPPPSSAAVPWAYLGQVIALGAAALLGAGLLAIRAARRPPLTVLRDL</sequence>
<organism evidence="9 10">
    <name type="scientific">Acrocarpospora macrocephala</name>
    <dbReference type="NCBI Taxonomy" id="150177"/>
    <lineage>
        <taxon>Bacteria</taxon>
        <taxon>Bacillati</taxon>
        <taxon>Actinomycetota</taxon>
        <taxon>Actinomycetes</taxon>
        <taxon>Streptosporangiales</taxon>
        <taxon>Streptosporangiaceae</taxon>
        <taxon>Acrocarpospora</taxon>
    </lineage>
</organism>
<feature type="transmembrane region" description="Helical" evidence="7">
    <location>
        <begin position="737"/>
        <end position="761"/>
    </location>
</feature>
<comment type="subcellular location">
    <subcellularLocation>
        <location evidence="1">Cell membrane</location>
        <topology evidence="1">Multi-pass membrane protein</topology>
    </subcellularLocation>
</comment>
<evidence type="ECO:0000256" key="2">
    <source>
        <dbReference type="ARBA" id="ARBA00005236"/>
    </source>
</evidence>
<comment type="similarity">
    <text evidence="2">Belongs to the ABC-4 integral membrane protein family. LolC/E subfamily.</text>
</comment>
<feature type="transmembrane region" description="Helical" evidence="7">
    <location>
        <begin position="365"/>
        <end position="383"/>
    </location>
</feature>
<dbReference type="GO" id="GO:0044874">
    <property type="term" value="P:lipoprotein localization to outer membrane"/>
    <property type="evidence" value="ECO:0007669"/>
    <property type="project" value="TreeGrafter"/>
</dbReference>
<feature type="transmembrane region" description="Helical" evidence="7">
    <location>
        <begin position="324"/>
        <end position="345"/>
    </location>
</feature>
<dbReference type="InterPro" id="IPR051447">
    <property type="entry name" value="Lipoprotein-release_system"/>
</dbReference>
<feature type="transmembrane region" description="Helical" evidence="7">
    <location>
        <begin position="288"/>
        <end position="312"/>
    </location>
</feature>
<keyword evidence="6 7" id="KW-0472">Membrane</keyword>
<dbReference type="PANTHER" id="PTHR30489">
    <property type="entry name" value="LIPOPROTEIN-RELEASING SYSTEM TRANSMEMBRANE PROTEIN LOLE"/>
    <property type="match status" value="1"/>
</dbReference>
<gene>
    <name evidence="9" type="ORF">Amac_009010</name>
</gene>
<feature type="transmembrane region" description="Helical" evidence="7">
    <location>
        <begin position="403"/>
        <end position="424"/>
    </location>
</feature>
<evidence type="ECO:0000313" key="9">
    <source>
        <dbReference type="EMBL" id="GES07306.1"/>
    </source>
</evidence>
<keyword evidence="10" id="KW-1185">Reference proteome</keyword>
<evidence type="ECO:0000256" key="4">
    <source>
        <dbReference type="ARBA" id="ARBA00022692"/>
    </source>
</evidence>
<feature type="domain" description="ABC3 transporter permease C-terminal" evidence="8">
    <location>
        <begin position="699"/>
        <end position="812"/>
    </location>
</feature>
<keyword evidence="5 7" id="KW-1133">Transmembrane helix</keyword>
<dbReference type="Pfam" id="PF02687">
    <property type="entry name" value="FtsX"/>
    <property type="match status" value="2"/>
</dbReference>
<proteinExistence type="inferred from homology"/>
<evidence type="ECO:0000256" key="5">
    <source>
        <dbReference type="ARBA" id="ARBA00022989"/>
    </source>
</evidence>
<comment type="caution">
    <text evidence="9">The sequence shown here is derived from an EMBL/GenBank/DDBJ whole genome shotgun (WGS) entry which is preliminary data.</text>
</comment>
<dbReference type="Proteomes" id="UP000331127">
    <property type="component" value="Unassembled WGS sequence"/>
</dbReference>
<keyword evidence="3" id="KW-1003">Cell membrane</keyword>
<keyword evidence="4 7" id="KW-0812">Transmembrane</keyword>
<dbReference type="PANTHER" id="PTHR30489:SF0">
    <property type="entry name" value="LIPOPROTEIN-RELEASING SYSTEM TRANSMEMBRANE PROTEIN LOLE"/>
    <property type="match status" value="1"/>
</dbReference>
<feature type="transmembrane region" description="Helical" evidence="7">
    <location>
        <begin position="465"/>
        <end position="485"/>
    </location>
</feature>
<name>A0A5M3WES9_9ACTN</name>
<evidence type="ECO:0000256" key="3">
    <source>
        <dbReference type="ARBA" id="ARBA00022475"/>
    </source>
</evidence>
<evidence type="ECO:0000256" key="7">
    <source>
        <dbReference type="SAM" id="Phobius"/>
    </source>
</evidence>
<accession>A0A5M3WES9</accession>
<feature type="domain" description="ABC3 transporter permease C-terminal" evidence="8">
    <location>
        <begin position="252"/>
        <end position="352"/>
    </location>
</feature>
<evidence type="ECO:0000313" key="10">
    <source>
        <dbReference type="Proteomes" id="UP000331127"/>
    </source>
</evidence>
<protein>
    <recommendedName>
        <fullName evidence="8">ABC3 transporter permease C-terminal domain-containing protein</fullName>
    </recommendedName>
</protein>
<dbReference type="GO" id="GO:0098797">
    <property type="term" value="C:plasma membrane protein complex"/>
    <property type="evidence" value="ECO:0007669"/>
    <property type="project" value="TreeGrafter"/>
</dbReference>
<feature type="transmembrane region" description="Helical" evidence="7">
    <location>
        <begin position="243"/>
        <end position="267"/>
    </location>
</feature>
<dbReference type="AlphaFoldDB" id="A0A5M3WES9"/>
<dbReference type="EMBL" id="BLAE01000006">
    <property type="protein sequence ID" value="GES07306.1"/>
    <property type="molecule type" value="Genomic_DNA"/>
</dbReference>
<reference evidence="9 10" key="1">
    <citation type="submission" date="2019-10" db="EMBL/GenBank/DDBJ databases">
        <title>Whole genome shotgun sequence of Acrocarpospora macrocephala NBRC 16266.</title>
        <authorList>
            <person name="Ichikawa N."/>
            <person name="Kimura A."/>
            <person name="Kitahashi Y."/>
            <person name="Komaki H."/>
            <person name="Oguchi A."/>
        </authorList>
    </citation>
    <scope>NUCLEOTIDE SEQUENCE [LARGE SCALE GENOMIC DNA]</scope>
    <source>
        <strain evidence="9 10">NBRC 16266</strain>
    </source>
</reference>
<feature type="transmembrane region" description="Helical" evidence="7">
    <location>
        <begin position="781"/>
        <end position="806"/>
    </location>
</feature>
<evidence type="ECO:0000259" key="8">
    <source>
        <dbReference type="Pfam" id="PF02687"/>
    </source>
</evidence>
<evidence type="ECO:0000256" key="1">
    <source>
        <dbReference type="ARBA" id="ARBA00004651"/>
    </source>
</evidence>
<feature type="transmembrane region" description="Helical" evidence="7">
    <location>
        <begin position="696"/>
        <end position="716"/>
    </location>
</feature>
<dbReference type="InterPro" id="IPR003838">
    <property type="entry name" value="ABC3_permease_C"/>
</dbReference>
<evidence type="ECO:0000256" key="6">
    <source>
        <dbReference type="ARBA" id="ARBA00023136"/>
    </source>
</evidence>